<dbReference type="EMBL" id="KZ613467">
    <property type="protein sequence ID" value="PMD26937.1"/>
    <property type="molecule type" value="Genomic_DNA"/>
</dbReference>
<feature type="transmembrane region" description="Helical" evidence="13">
    <location>
        <begin position="168"/>
        <end position="192"/>
    </location>
</feature>
<dbReference type="InterPro" id="IPR023408">
    <property type="entry name" value="MscS_beta-dom_sf"/>
</dbReference>
<feature type="transmembrane region" description="Helical" evidence="13">
    <location>
        <begin position="252"/>
        <end position="271"/>
    </location>
</feature>
<dbReference type="FunFam" id="2.30.30.60:FF:000006">
    <property type="entry name" value="Predicted mechanosensitive ion channel"/>
    <property type="match status" value="1"/>
</dbReference>
<dbReference type="Gene3D" id="2.30.30.60">
    <property type="match status" value="1"/>
</dbReference>
<feature type="region of interest" description="Disordered" evidence="12">
    <location>
        <begin position="1"/>
        <end position="133"/>
    </location>
</feature>
<evidence type="ECO:0000256" key="5">
    <source>
        <dbReference type="ARBA" id="ARBA00022692"/>
    </source>
</evidence>
<feature type="compositionally biased region" description="Basic and acidic residues" evidence="12">
    <location>
        <begin position="1"/>
        <end position="10"/>
    </location>
</feature>
<dbReference type="GO" id="GO:0005789">
    <property type="term" value="C:endoplasmic reticulum membrane"/>
    <property type="evidence" value="ECO:0007669"/>
    <property type="project" value="UniProtKB-SubCell"/>
</dbReference>
<proteinExistence type="inferred from homology"/>
<evidence type="ECO:0000256" key="7">
    <source>
        <dbReference type="ARBA" id="ARBA00022989"/>
    </source>
</evidence>
<evidence type="ECO:0000256" key="9">
    <source>
        <dbReference type="ARBA" id="ARBA00023303"/>
    </source>
</evidence>
<dbReference type="GO" id="GO:0005262">
    <property type="term" value="F:calcium channel activity"/>
    <property type="evidence" value="ECO:0007669"/>
    <property type="project" value="UniProtKB-KW"/>
</dbReference>
<dbReference type="OrthoDB" id="544685at2759"/>
<evidence type="ECO:0000256" key="10">
    <source>
        <dbReference type="ARBA" id="ARBA00036634"/>
    </source>
</evidence>
<evidence type="ECO:0000256" key="6">
    <source>
        <dbReference type="ARBA" id="ARBA00022967"/>
    </source>
</evidence>
<dbReference type="InterPro" id="IPR006685">
    <property type="entry name" value="MscS_channel_2nd"/>
</dbReference>
<evidence type="ECO:0000256" key="4">
    <source>
        <dbReference type="ARBA" id="ARBA00022673"/>
    </source>
</evidence>
<dbReference type="InterPro" id="IPR011992">
    <property type="entry name" value="EF-hand-dom_pair"/>
</dbReference>
<comment type="similarity">
    <text evidence="2 11">Belongs to the MscS (TC 1.A.23) family.</text>
</comment>
<name>A0A2J6QKZ4_9HELO</name>
<organism evidence="15 16">
    <name type="scientific">Hyaloscypha hepaticicola</name>
    <dbReference type="NCBI Taxonomy" id="2082293"/>
    <lineage>
        <taxon>Eukaryota</taxon>
        <taxon>Fungi</taxon>
        <taxon>Dikarya</taxon>
        <taxon>Ascomycota</taxon>
        <taxon>Pezizomycotina</taxon>
        <taxon>Leotiomycetes</taxon>
        <taxon>Helotiales</taxon>
        <taxon>Hyaloscyphaceae</taxon>
        <taxon>Hyaloscypha</taxon>
    </lineage>
</organism>
<comment type="catalytic activity">
    <reaction evidence="10">
        <text>Ca(2+)(in) = Ca(2+)(out)</text>
        <dbReference type="Rhea" id="RHEA:29671"/>
        <dbReference type="ChEBI" id="CHEBI:29108"/>
    </reaction>
</comment>
<dbReference type="SUPFAM" id="SSF50182">
    <property type="entry name" value="Sm-like ribonucleoproteins"/>
    <property type="match status" value="1"/>
</dbReference>
<comment type="subcellular location">
    <subcellularLocation>
        <location evidence="1">Endomembrane system</location>
        <topology evidence="1">Multi-pass membrane protein</topology>
    </subcellularLocation>
    <subcellularLocation>
        <location evidence="11">Endoplasmic reticulum membrane</location>
    </subcellularLocation>
</comment>
<dbReference type="InterPro" id="IPR010920">
    <property type="entry name" value="LSM_dom_sf"/>
</dbReference>
<feature type="transmembrane region" description="Helical" evidence="13">
    <location>
        <begin position="510"/>
        <end position="531"/>
    </location>
</feature>
<dbReference type="Proteomes" id="UP000235672">
    <property type="component" value="Unassembled WGS sequence"/>
</dbReference>
<dbReference type="PANTHER" id="PTHR31323:SF15">
    <property type="entry name" value="MECHANOSENSITIVE ION CHANNEL PROTEIN MSY1"/>
    <property type="match status" value="1"/>
</dbReference>
<feature type="compositionally biased region" description="Polar residues" evidence="12">
    <location>
        <begin position="777"/>
        <end position="801"/>
    </location>
</feature>
<keyword evidence="7 13" id="KW-1133">Transmembrane helix</keyword>
<sequence>MSSPFHEKDQYSFPAFEADPPTNRPQHERRSSDEDGTLQGEGLDDLTDHNHLRVYPSYAQGQDYIEKDSRAPMSPAAQREQSRRLDDDLEMLRAERVVSNAERSNQESSMGRSRSMMARSRSRNNPEPSDDFDVGTTPIHEKAKIYQPPANPTTKLARFFKKVHQSSFLVRWFVYITPLTLLLLIPLLFGIWLFPQSTVGGVELLWFGIWLEIVWLTLWAGRLLAKAIPYPLGLISSLFTNNSKKWRDLGKALEVPATLFFWWLAIEISFLPTMKNHHLDGNKATRGWENTVNKIIVSIFVGACLNFFEKIIIQLIAISFHLRTYADRIEVNKFQISSLVKLYIYSKEKIQMEDSEFEAHPSGPGSGARTPMAYVNKAQKNARQMFNKVGDVAGKVAGDFTGQAVKTSTHPHQVILQLLNSTNGSQVLARRLYRTFAHEDSETVLADDLRPAFDNDDEADAAFTMFDKDLNGDISMEELEAVCVEIGRERKAITASLKDLDSVVSKLDDVFLFIVTVITILVFISLISTSASGVLTSAGSTVLALSWLFSATAQEFLQSCIFVFVKHPFDVGDRVTIYGNTGSQMKGDDYFVKEIALLYTEFKKMEGHVVQAPNSYLNTLFILNQRRSGGLAEAVPVTVKFGTTLEQIEELRNRLLEFVGSENREYQSKILTELTTIYEAYSITLNVVFFYKSNWQNELLRLQRRNKFICAMMVTMHELGIEGPRQRLAGQSEQFPVFLHNAYPNAQPSNSDHFSPGPGPRSGSLARDPPFVAPETGPSTSTQPLRSQPSILRNRGSSSLRQRGESVSAMGKRVDFSLGMSAISSSADFGDVYEDHQPKLPPQITTTSPSPGPGRVSLSSQQRNRESEDGASLARSGSRESAMGKVLSNSSSQKTHRNRFFSRSRGRSKLGTAEEGTDLEDLEAGTREFGVEDLPDIPEASGANSGNWEDIEMEERMERGRIDPRTGIVSPQAVARDSARERGKLPIAASMRGPRRAVTEQVRRL</sequence>
<feature type="region of interest" description="Disordered" evidence="12">
    <location>
        <begin position="958"/>
        <end position="1005"/>
    </location>
</feature>
<feature type="region of interest" description="Disordered" evidence="12">
    <location>
        <begin position="746"/>
        <end position="808"/>
    </location>
</feature>
<protein>
    <recommendedName>
        <fullName evidence="11">Mechanosensitive ion channel protein</fullName>
    </recommendedName>
</protein>
<dbReference type="PROSITE" id="PS50222">
    <property type="entry name" value="EF_HAND_2"/>
    <property type="match status" value="1"/>
</dbReference>
<keyword evidence="16" id="KW-1185">Reference proteome</keyword>
<keyword evidence="6" id="KW-1278">Translocase</keyword>
<evidence type="ECO:0000256" key="11">
    <source>
        <dbReference type="PIRNR" id="PIRNR017209"/>
    </source>
</evidence>
<dbReference type="FunFam" id="1.10.238.10:FF:000345">
    <property type="entry name" value="Mechanosensitive ion channel protein"/>
    <property type="match status" value="1"/>
</dbReference>
<dbReference type="SUPFAM" id="SSF47473">
    <property type="entry name" value="EF-hand"/>
    <property type="match status" value="1"/>
</dbReference>
<feature type="compositionally biased region" description="Basic and acidic residues" evidence="12">
    <location>
        <begin position="80"/>
        <end position="96"/>
    </location>
</feature>
<feature type="transmembrane region" description="Helical" evidence="13">
    <location>
        <begin position="291"/>
        <end position="308"/>
    </location>
</feature>
<feature type="domain" description="EF-hand" evidence="14">
    <location>
        <begin position="454"/>
        <end position="489"/>
    </location>
</feature>
<evidence type="ECO:0000313" key="15">
    <source>
        <dbReference type="EMBL" id="PMD26937.1"/>
    </source>
</evidence>
<feature type="region of interest" description="Disordered" evidence="12">
    <location>
        <begin position="832"/>
        <end position="924"/>
    </location>
</feature>
<evidence type="ECO:0000256" key="13">
    <source>
        <dbReference type="SAM" id="Phobius"/>
    </source>
</evidence>
<feature type="compositionally biased region" description="Basic residues" evidence="12">
    <location>
        <begin position="894"/>
        <end position="908"/>
    </location>
</feature>
<reference evidence="15 16" key="1">
    <citation type="submission" date="2016-05" db="EMBL/GenBank/DDBJ databases">
        <title>A degradative enzymes factory behind the ericoid mycorrhizal symbiosis.</title>
        <authorList>
            <consortium name="DOE Joint Genome Institute"/>
            <person name="Martino E."/>
            <person name="Morin E."/>
            <person name="Grelet G."/>
            <person name="Kuo A."/>
            <person name="Kohler A."/>
            <person name="Daghino S."/>
            <person name="Barry K."/>
            <person name="Choi C."/>
            <person name="Cichocki N."/>
            <person name="Clum A."/>
            <person name="Copeland A."/>
            <person name="Hainaut M."/>
            <person name="Haridas S."/>
            <person name="Labutti K."/>
            <person name="Lindquist E."/>
            <person name="Lipzen A."/>
            <person name="Khouja H.-R."/>
            <person name="Murat C."/>
            <person name="Ohm R."/>
            <person name="Olson A."/>
            <person name="Spatafora J."/>
            <person name="Veneault-Fourrey C."/>
            <person name="Henrissat B."/>
            <person name="Grigoriev I."/>
            <person name="Martin F."/>
            <person name="Perotto S."/>
        </authorList>
    </citation>
    <scope>NUCLEOTIDE SEQUENCE [LARGE SCALE GENOMIC DNA]</scope>
    <source>
        <strain evidence="15 16">UAMH 7357</strain>
    </source>
</reference>
<evidence type="ECO:0000256" key="2">
    <source>
        <dbReference type="ARBA" id="ARBA00008017"/>
    </source>
</evidence>
<dbReference type="GO" id="GO:0006874">
    <property type="term" value="P:intracellular calcium ion homeostasis"/>
    <property type="evidence" value="ECO:0007669"/>
    <property type="project" value="TreeGrafter"/>
</dbReference>
<evidence type="ECO:0000256" key="12">
    <source>
        <dbReference type="SAM" id="MobiDB-lite"/>
    </source>
</evidence>
<evidence type="ECO:0000313" key="16">
    <source>
        <dbReference type="Proteomes" id="UP000235672"/>
    </source>
</evidence>
<gene>
    <name evidence="15" type="ORF">NA56DRAFT_562547</name>
</gene>
<evidence type="ECO:0000256" key="1">
    <source>
        <dbReference type="ARBA" id="ARBA00004127"/>
    </source>
</evidence>
<keyword evidence="8 11" id="KW-0472">Membrane</keyword>
<feature type="compositionally biased region" description="Low complexity" evidence="12">
    <location>
        <begin position="108"/>
        <end position="119"/>
    </location>
</feature>
<evidence type="ECO:0000256" key="8">
    <source>
        <dbReference type="ARBA" id="ARBA00023136"/>
    </source>
</evidence>
<evidence type="ECO:0000259" key="14">
    <source>
        <dbReference type="PROSITE" id="PS50222"/>
    </source>
</evidence>
<dbReference type="AlphaFoldDB" id="A0A2J6QKZ4"/>
<keyword evidence="3" id="KW-0813">Transport</keyword>
<dbReference type="Pfam" id="PF25886">
    <property type="entry name" value="Msy1"/>
    <property type="match status" value="1"/>
</dbReference>
<feature type="transmembrane region" description="Helical" evidence="13">
    <location>
        <begin position="204"/>
        <end position="225"/>
    </location>
</feature>
<dbReference type="Pfam" id="PF00924">
    <property type="entry name" value="MS_channel_2nd"/>
    <property type="match status" value="1"/>
</dbReference>
<dbReference type="GO" id="GO:0005509">
    <property type="term" value="F:calcium ion binding"/>
    <property type="evidence" value="ECO:0007669"/>
    <property type="project" value="InterPro"/>
</dbReference>
<keyword evidence="9" id="KW-0407">Ion channel</keyword>
<evidence type="ECO:0000256" key="3">
    <source>
        <dbReference type="ARBA" id="ARBA00022568"/>
    </source>
</evidence>
<dbReference type="PANTHER" id="PTHR31323">
    <property type="entry name" value="MECHANOSENSITIVE ION CHANNEL PROTEIN MSY2"/>
    <property type="match status" value="1"/>
</dbReference>
<keyword evidence="4" id="KW-0107">Calcium channel</keyword>
<dbReference type="InterPro" id="IPR002048">
    <property type="entry name" value="EF_hand_dom"/>
</dbReference>
<accession>A0A2J6QKZ4</accession>
<dbReference type="Gene3D" id="1.10.238.10">
    <property type="entry name" value="EF-hand"/>
    <property type="match status" value="1"/>
</dbReference>
<keyword evidence="3" id="KW-0109">Calcium transport</keyword>
<dbReference type="PIRSF" id="PIRSF017209">
    <property type="entry name" value="Memb_At2g17000_prd"/>
    <property type="match status" value="1"/>
</dbReference>
<dbReference type="InterPro" id="IPR058650">
    <property type="entry name" value="Msy1/2-like"/>
</dbReference>
<keyword evidence="11" id="KW-0256">Endoplasmic reticulum</keyword>
<keyword evidence="3" id="KW-0106">Calcium</keyword>
<dbReference type="InterPro" id="IPR016688">
    <property type="entry name" value="MscS-like_plants/fungi"/>
</dbReference>
<keyword evidence="5 13" id="KW-0812">Transmembrane</keyword>
<keyword evidence="3" id="KW-0406">Ion transport</keyword>